<evidence type="ECO:0000256" key="4">
    <source>
        <dbReference type="ARBA" id="ARBA00022272"/>
    </source>
</evidence>
<sequence>MDNKPKLAVKICGMKETTNIHSLSELPIDYIGFIFYDKSPRFTGRLNPASIQHSSVKKVGVFVDETIENILSIKTKFGLDVIQLHGRETPEFCKALKGQNVNIWKAFGVDEKFDFKELEAYEDVVDVFLFDTKTPQHGGSGKGFDWSLLNNYFGTTPYLLSGGIGLHNLSEVLKIKDNRLVGVDLNSKLEIEPGLKNINSVKEALKIIHHE</sequence>
<evidence type="ECO:0000313" key="11">
    <source>
        <dbReference type="EMBL" id="MFD2597812.1"/>
    </source>
</evidence>
<evidence type="ECO:0000259" key="10">
    <source>
        <dbReference type="Pfam" id="PF00697"/>
    </source>
</evidence>
<evidence type="ECO:0000256" key="3">
    <source>
        <dbReference type="ARBA" id="ARBA00012572"/>
    </source>
</evidence>
<accession>A0ABW5NHZ7</accession>
<gene>
    <name evidence="9" type="primary">trpF</name>
    <name evidence="11" type="ORF">ACFSQ3_02525</name>
</gene>
<name>A0ABW5NHZ7_9SPHI</name>
<comment type="catalytic activity">
    <reaction evidence="1 9">
        <text>N-(5-phospho-beta-D-ribosyl)anthranilate = 1-(2-carboxyphenylamino)-1-deoxy-D-ribulose 5-phosphate</text>
        <dbReference type="Rhea" id="RHEA:21540"/>
        <dbReference type="ChEBI" id="CHEBI:18277"/>
        <dbReference type="ChEBI" id="CHEBI:58613"/>
        <dbReference type="EC" id="5.3.1.24"/>
    </reaction>
</comment>
<keyword evidence="8 9" id="KW-0413">Isomerase</keyword>
<evidence type="ECO:0000256" key="7">
    <source>
        <dbReference type="ARBA" id="ARBA00023141"/>
    </source>
</evidence>
<evidence type="ECO:0000313" key="12">
    <source>
        <dbReference type="Proteomes" id="UP001597393"/>
    </source>
</evidence>
<dbReference type="Gene3D" id="3.20.20.70">
    <property type="entry name" value="Aldolase class I"/>
    <property type="match status" value="1"/>
</dbReference>
<evidence type="ECO:0000256" key="9">
    <source>
        <dbReference type="HAMAP-Rule" id="MF_00135"/>
    </source>
</evidence>
<dbReference type="CDD" id="cd00405">
    <property type="entry name" value="PRAI"/>
    <property type="match status" value="1"/>
</dbReference>
<proteinExistence type="inferred from homology"/>
<evidence type="ECO:0000256" key="5">
    <source>
        <dbReference type="ARBA" id="ARBA00022605"/>
    </source>
</evidence>
<dbReference type="EC" id="5.3.1.24" evidence="3 9"/>
<dbReference type="InterPro" id="IPR011060">
    <property type="entry name" value="RibuloseP-bd_barrel"/>
</dbReference>
<evidence type="ECO:0000256" key="6">
    <source>
        <dbReference type="ARBA" id="ARBA00022822"/>
    </source>
</evidence>
<dbReference type="EMBL" id="JBHUMA010000004">
    <property type="protein sequence ID" value="MFD2597812.1"/>
    <property type="molecule type" value="Genomic_DNA"/>
</dbReference>
<reference evidence="12" key="1">
    <citation type="journal article" date="2019" name="Int. J. Syst. Evol. Microbiol.">
        <title>The Global Catalogue of Microorganisms (GCM) 10K type strain sequencing project: providing services to taxonomists for standard genome sequencing and annotation.</title>
        <authorList>
            <consortium name="The Broad Institute Genomics Platform"/>
            <consortium name="The Broad Institute Genome Sequencing Center for Infectious Disease"/>
            <person name="Wu L."/>
            <person name="Ma J."/>
        </authorList>
    </citation>
    <scope>NUCLEOTIDE SEQUENCE [LARGE SCALE GENOMIC DNA]</scope>
    <source>
        <strain evidence="12">KCTC 42248</strain>
    </source>
</reference>
<comment type="pathway">
    <text evidence="2 9">Amino-acid biosynthesis; L-tryptophan biosynthesis; L-tryptophan from chorismate: step 3/5.</text>
</comment>
<dbReference type="HAMAP" id="MF_00135">
    <property type="entry name" value="PRAI"/>
    <property type="match status" value="1"/>
</dbReference>
<evidence type="ECO:0000256" key="1">
    <source>
        <dbReference type="ARBA" id="ARBA00001164"/>
    </source>
</evidence>
<organism evidence="11 12">
    <name type="scientific">Sphingobacterium corticis</name>
    <dbReference type="NCBI Taxonomy" id="1812823"/>
    <lineage>
        <taxon>Bacteria</taxon>
        <taxon>Pseudomonadati</taxon>
        <taxon>Bacteroidota</taxon>
        <taxon>Sphingobacteriia</taxon>
        <taxon>Sphingobacteriales</taxon>
        <taxon>Sphingobacteriaceae</taxon>
        <taxon>Sphingobacterium</taxon>
    </lineage>
</organism>
<keyword evidence="6 9" id="KW-0822">Tryptophan biosynthesis</keyword>
<dbReference type="InterPro" id="IPR013785">
    <property type="entry name" value="Aldolase_TIM"/>
</dbReference>
<keyword evidence="7 9" id="KW-0057">Aromatic amino acid biosynthesis</keyword>
<evidence type="ECO:0000256" key="8">
    <source>
        <dbReference type="ARBA" id="ARBA00023235"/>
    </source>
</evidence>
<dbReference type="GO" id="GO:0016853">
    <property type="term" value="F:isomerase activity"/>
    <property type="evidence" value="ECO:0007669"/>
    <property type="project" value="UniProtKB-KW"/>
</dbReference>
<keyword evidence="5 9" id="KW-0028">Amino-acid biosynthesis</keyword>
<feature type="domain" description="N-(5'phosphoribosyl) anthranilate isomerase (PRAI)" evidence="10">
    <location>
        <begin position="9"/>
        <end position="205"/>
    </location>
</feature>
<dbReference type="RefSeq" id="WP_380867208.1">
    <property type="nucleotide sequence ID" value="NZ_JBHUMA010000004.1"/>
</dbReference>
<keyword evidence="12" id="KW-1185">Reference proteome</keyword>
<dbReference type="PANTHER" id="PTHR42894">
    <property type="entry name" value="N-(5'-PHOSPHORIBOSYL)ANTHRANILATE ISOMERASE"/>
    <property type="match status" value="1"/>
</dbReference>
<dbReference type="Pfam" id="PF00697">
    <property type="entry name" value="PRAI"/>
    <property type="match status" value="1"/>
</dbReference>
<dbReference type="Proteomes" id="UP001597393">
    <property type="component" value="Unassembled WGS sequence"/>
</dbReference>
<dbReference type="PANTHER" id="PTHR42894:SF1">
    <property type="entry name" value="N-(5'-PHOSPHORIBOSYL)ANTHRANILATE ISOMERASE"/>
    <property type="match status" value="1"/>
</dbReference>
<evidence type="ECO:0000256" key="2">
    <source>
        <dbReference type="ARBA" id="ARBA00004664"/>
    </source>
</evidence>
<dbReference type="InterPro" id="IPR001240">
    <property type="entry name" value="PRAI_dom"/>
</dbReference>
<dbReference type="SUPFAM" id="SSF51366">
    <property type="entry name" value="Ribulose-phoshate binding barrel"/>
    <property type="match status" value="1"/>
</dbReference>
<protein>
    <recommendedName>
        <fullName evidence="4 9">N-(5'-phosphoribosyl)anthranilate isomerase</fullName>
        <shortName evidence="9">PRAI</shortName>
        <ecNumber evidence="3 9">5.3.1.24</ecNumber>
    </recommendedName>
</protein>
<dbReference type="InterPro" id="IPR044643">
    <property type="entry name" value="TrpF_fam"/>
</dbReference>
<comment type="similarity">
    <text evidence="9">Belongs to the TrpF family.</text>
</comment>
<comment type="caution">
    <text evidence="11">The sequence shown here is derived from an EMBL/GenBank/DDBJ whole genome shotgun (WGS) entry which is preliminary data.</text>
</comment>